<dbReference type="Pfam" id="PF09694">
    <property type="entry name" value="Gcw_chp"/>
    <property type="match status" value="1"/>
</dbReference>
<dbReference type="Proteomes" id="UP001293718">
    <property type="component" value="Unassembled WGS sequence"/>
</dbReference>
<accession>A0ABU5IP47</accession>
<sequence>MIKKALLATATLASLCSLPAHADVSFNVGAVTDYRYRGISQSRLDPALQGGADWVQSADGGFYAGVWGSTIRWIKDAGRIAGTDVGNARVEVDLYGGYKGSIVEGLGYDVGLLQYWYPRNKLDRISGAEKADTTEVYGALTYGPVTAKYSHALTDTFGNGDSKNSYYLDLSASFEITDGWMLVPHVGRQKIKGPADDLGASYTDYSLGVSKDFSGFVVSATAVGTNADKSFYVTPAGKFTGKNALVVGVKYNF</sequence>
<dbReference type="NCBIfam" id="TIGR02001">
    <property type="entry name" value="gcw_chp"/>
    <property type="match status" value="1"/>
</dbReference>
<feature type="chain" id="PRO_5045647541" evidence="1">
    <location>
        <begin position="23"/>
        <end position="253"/>
    </location>
</feature>
<keyword evidence="1" id="KW-0732">Signal</keyword>
<evidence type="ECO:0000256" key="1">
    <source>
        <dbReference type="SAM" id="SignalP"/>
    </source>
</evidence>
<feature type="signal peptide" evidence="1">
    <location>
        <begin position="1"/>
        <end position="22"/>
    </location>
</feature>
<dbReference type="EMBL" id="JAXOJX010000078">
    <property type="protein sequence ID" value="MDZ5460672.1"/>
    <property type="molecule type" value="Genomic_DNA"/>
</dbReference>
<evidence type="ECO:0000313" key="3">
    <source>
        <dbReference type="Proteomes" id="UP001293718"/>
    </source>
</evidence>
<evidence type="ECO:0000313" key="2">
    <source>
        <dbReference type="EMBL" id="MDZ5460672.1"/>
    </source>
</evidence>
<protein>
    <submittedName>
        <fullName evidence="2">TorF family putative porin</fullName>
    </submittedName>
</protein>
<comment type="caution">
    <text evidence="2">The sequence shown here is derived from an EMBL/GenBank/DDBJ whole genome shotgun (WGS) entry which is preliminary data.</text>
</comment>
<name>A0ABU5IP47_9BURK</name>
<gene>
    <name evidence="2" type="ORF">SM757_29240</name>
</gene>
<reference evidence="2 3" key="1">
    <citation type="submission" date="2023-11" db="EMBL/GenBank/DDBJ databases">
        <title>Draft genome of Azohydromonas lata strain H1 (DSM1123), a polyhydroxyalkanoate producer.</title>
        <authorList>
            <person name="Traversa D."/>
            <person name="D'Addabbo P."/>
            <person name="Pazzani C."/>
            <person name="Manzari C."/>
            <person name="Chiara M."/>
            <person name="Scrascia M."/>
        </authorList>
    </citation>
    <scope>NUCLEOTIDE SEQUENCE [LARGE SCALE GENOMIC DNA]</scope>
    <source>
        <strain evidence="2 3">H1</strain>
    </source>
</reference>
<dbReference type="RefSeq" id="WP_084267322.1">
    <property type="nucleotide sequence ID" value="NZ_JAXOJX010000078.1"/>
</dbReference>
<dbReference type="InterPro" id="IPR010239">
    <property type="entry name" value="CHP02001"/>
</dbReference>
<organism evidence="2 3">
    <name type="scientific">Azohydromonas lata</name>
    <dbReference type="NCBI Taxonomy" id="45677"/>
    <lineage>
        <taxon>Bacteria</taxon>
        <taxon>Pseudomonadati</taxon>
        <taxon>Pseudomonadota</taxon>
        <taxon>Betaproteobacteria</taxon>
        <taxon>Burkholderiales</taxon>
        <taxon>Sphaerotilaceae</taxon>
        <taxon>Azohydromonas</taxon>
    </lineage>
</organism>
<keyword evidence="3" id="KW-1185">Reference proteome</keyword>
<proteinExistence type="predicted"/>